<evidence type="ECO:0000313" key="3">
    <source>
        <dbReference type="EMBL" id="PWN90797.1"/>
    </source>
</evidence>
<dbReference type="Pfam" id="PF01223">
    <property type="entry name" value="Endonuclease_NS"/>
    <property type="match status" value="1"/>
</dbReference>
<evidence type="ECO:0000256" key="1">
    <source>
        <dbReference type="SAM" id="MobiDB-lite"/>
    </source>
</evidence>
<dbReference type="Gene3D" id="3.40.570.10">
    <property type="entry name" value="Extracellular Endonuclease, subunit A"/>
    <property type="match status" value="1"/>
</dbReference>
<dbReference type="SUPFAM" id="SSF54060">
    <property type="entry name" value="His-Me finger endonucleases"/>
    <property type="match status" value="1"/>
</dbReference>
<dbReference type="EMBL" id="KZ819636">
    <property type="protein sequence ID" value="PWN90797.1"/>
    <property type="molecule type" value="Genomic_DNA"/>
</dbReference>
<feature type="domain" description="DNA/RNA non-specific endonuclease/pyrophosphatase/phosphodiesterase" evidence="2">
    <location>
        <begin position="279"/>
        <end position="347"/>
    </location>
</feature>
<dbReference type="RefSeq" id="XP_025377995.1">
    <property type="nucleotide sequence ID" value="XM_025523571.1"/>
</dbReference>
<evidence type="ECO:0000313" key="4">
    <source>
        <dbReference type="Proteomes" id="UP000245768"/>
    </source>
</evidence>
<feature type="region of interest" description="Disordered" evidence="1">
    <location>
        <begin position="28"/>
        <end position="57"/>
    </location>
</feature>
<dbReference type="GeneID" id="37045487"/>
<protein>
    <recommendedName>
        <fullName evidence="2">DNA/RNA non-specific endonuclease/pyrophosphatase/phosphodiesterase domain-containing protein</fullName>
    </recommendedName>
</protein>
<reference evidence="3 4" key="1">
    <citation type="journal article" date="2018" name="Mol. Biol. Evol.">
        <title>Broad Genomic Sampling Reveals a Smut Pathogenic Ancestry of the Fungal Clade Ustilaginomycotina.</title>
        <authorList>
            <person name="Kijpornyongpan T."/>
            <person name="Mondo S.J."/>
            <person name="Barry K."/>
            <person name="Sandor L."/>
            <person name="Lee J."/>
            <person name="Lipzen A."/>
            <person name="Pangilinan J."/>
            <person name="LaButti K."/>
            <person name="Hainaut M."/>
            <person name="Henrissat B."/>
            <person name="Grigoriev I.V."/>
            <person name="Spatafora J.W."/>
            <person name="Aime M.C."/>
        </authorList>
    </citation>
    <scope>NUCLEOTIDE SEQUENCE [LARGE SCALE GENOMIC DNA]</scope>
    <source>
        <strain evidence="3 4">MCA 4198</strain>
    </source>
</reference>
<dbReference type="InterPro" id="IPR044929">
    <property type="entry name" value="DNA/RNA_non-sp_Endonuclease_sf"/>
</dbReference>
<proteinExistence type="predicted"/>
<dbReference type="InParanoid" id="A0A316YN52"/>
<sequence length="364" mass="40377">MTSSLSQPTQSPRSLAKQLETLPSFAFFRPASPHDSSGASSTRNSSPRLQTTGHPQTFLRRRFCDKGEVVGILRGLEQALAARGGYKSRGRIAKPDGRLSAWTPKLEEDEQEIMQSIVQCDPYMAQVVGKMQRDGVPALPPPSYSLLNAQFQPMAANEVRRSLPNLLSSEVTAIVRKAWSRPIESCPQQQASRPAAESQYVASLLRLRDSCLDKPPAEIREPLHLGPWPHKLPSDLVGCLDRPAGVCLWQGQADHPRAGAVRVPVRPTQQDVAVASDDVVTKDLEAMYRMTNVVAASQRLDGVYWAKIEEYIRSLSYDFLDVYVATMPIFRPTTPDNEYHGHHYVPRTAGGLTVPTMALDYSFR</sequence>
<dbReference type="GO" id="GO:0016787">
    <property type="term" value="F:hydrolase activity"/>
    <property type="evidence" value="ECO:0007669"/>
    <property type="project" value="InterPro"/>
</dbReference>
<dbReference type="Proteomes" id="UP000245768">
    <property type="component" value="Unassembled WGS sequence"/>
</dbReference>
<keyword evidence="4" id="KW-1185">Reference proteome</keyword>
<accession>A0A316YN52</accession>
<name>A0A316YN52_9BASI</name>
<dbReference type="AlphaFoldDB" id="A0A316YN52"/>
<dbReference type="GO" id="GO:0046872">
    <property type="term" value="F:metal ion binding"/>
    <property type="evidence" value="ECO:0007669"/>
    <property type="project" value="InterPro"/>
</dbReference>
<dbReference type="GO" id="GO:0003676">
    <property type="term" value="F:nucleic acid binding"/>
    <property type="evidence" value="ECO:0007669"/>
    <property type="project" value="InterPro"/>
</dbReference>
<organism evidence="3 4">
    <name type="scientific">Acaromyces ingoldii</name>
    <dbReference type="NCBI Taxonomy" id="215250"/>
    <lineage>
        <taxon>Eukaryota</taxon>
        <taxon>Fungi</taxon>
        <taxon>Dikarya</taxon>
        <taxon>Basidiomycota</taxon>
        <taxon>Ustilaginomycotina</taxon>
        <taxon>Exobasidiomycetes</taxon>
        <taxon>Exobasidiales</taxon>
        <taxon>Cryptobasidiaceae</taxon>
        <taxon>Acaromyces</taxon>
    </lineage>
</organism>
<gene>
    <name evidence="3" type="ORF">FA10DRAFT_279827</name>
</gene>
<feature type="compositionally biased region" description="Polar residues" evidence="1">
    <location>
        <begin position="34"/>
        <end position="55"/>
    </location>
</feature>
<evidence type="ECO:0000259" key="2">
    <source>
        <dbReference type="Pfam" id="PF01223"/>
    </source>
</evidence>
<dbReference type="InterPro" id="IPR044925">
    <property type="entry name" value="His-Me_finger_sf"/>
</dbReference>
<dbReference type="InterPro" id="IPR001604">
    <property type="entry name" value="Endo_G_ENPP1-like_dom"/>
</dbReference>